<feature type="region of interest" description="Disordered" evidence="1">
    <location>
        <begin position="89"/>
        <end position="146"/>
    </location>
</feature>
<reference evidence="2 3" key="1">
    <citation type="submission" date="2018-10" db="EMBL/GenBank/DDBJ databases">
        <authorList>
            <person name="Ekblom R."/>
            <person name="Jareborg N."/>
        </authorList>
    </citation>
    <scope>NUCLEOTIDE SEQUENCE [LARGE SCALE GENOMIC DNA]</scope>
    <source>
        <tissue evidence="2">Muscle</tissue>
    </source>
</reference>
<gene>
    <name evidence="2" type="ORF">BN2614_LOCUS6</name>
</gene>
<comment type="caution">
    <text evidence="2">The sequence shown here is derived from an EMBL/GenBank/DDBJ whole genome shotgun (WGS) entry which is preliminary data.</text>
</comment>
<sequence>MGLLRKLYLLRTSSSLCLHPSSAGKLRAVWRLSLSSAPGLESLTGQQGSGFQSPFPPVAATRSPGVREAEERQAWVSFGCPCGPLGPSWPLRPAQDLSAPEGPGLCAGKGRVAERQRTRSGRQNVQAPDQREPRTPPVPSSQEICS</sequence>
<dbReference type="AlphaFoldDB" id="A0A9X9M3E9"/>
<name>A0A9X9M3E9_GULGU</name>
<evidence type="ECO:0000313" key="3">
    <source>
        <dbReference type="Proteomes" id="UP000269945"/>
    </source>
</evidence>
<protein>
    <submittedName>
        <fullName evidence="2">Uncharacterized protein</fullName>
    </submittedName>
</protein>
<evidence type="ECO:0000313" key="2">
    <source>
        <dbReference type="EMBL" id="VCX31237.1"/>
    </source>
</evidence>
<evidence type="ECO:0000256" key="1">
    <source>
        <dbReference type="SAM" id="MobiDB-lite"/>
    </source>
</evidence>
<dbReference type="Proteomes" id="UP000269945">
    <property type="component" value="Unassembled WGS sequence"/>
</dbReference>
<proteinExistence type="predicted"/>
<keyword evidence="3" id="KW-1185">Reference proteome</keyword>
<dbReference type="EMBL" id="CYRY02040652">
    <property type="protein sequence ID" value="VCX31237.1"/>
    <property type="molecule type" value="Genomic_DNA"/>
</dbReference>
<feature type="compositionally biased region" description="Polar residues" evidence="1">
    <location>
        <begin position="43"/>
        <end position="52"/>
    </location>
</feature>
<organism evidence="2 3">
    <name type="scientific">Gulo gulo</name>
    <name type="common">Wolverine</name>
    <name type="synonym">Gluton</name>
    <dbReference type="NCBI Taxonomy" id="48420"/>
    <lineage>
        <taxon>Eukaryota</taxon>
        <taxon>Metazoa</taxon>
        <taxon>Chordata</taxon>
        <taxon>Craniata</taxon>
        <taxon>Vertebrata</taxon>
        <taxon>Euteleostomi</taxon>
        <taxon>Mammalia</taxon>
        <taxon>Eutheria</taxon>
        <taxon>Laurasiatheria</taxon>
        <taxon>Carnivora</taxon>
        <taxon>Caniformia</taxon>
        <taxon>Musteloidea</taxon>
        <taxon>Mustelidae</taxon>
        <taxon>Guloninae</taxon>
        <taxon>Gulo</taxon>
    </lineage>
</organism>
<accession>A0A9X9M3E9</accession>
<feature type="region of interest" description="Disordered" evidence="1">
    <location>
        <begin position="41"/>
        <end position="65"/>
    </location>
</feature>